<evidence type="ECO:0000256" key="8">
    <source>
        <dbReference type="SAM" id="Phobius"/>
    </source>
</evidence>
<evidence type="ECO:0000256" key="3">
    <source>
        <dbReference type="ARBA" id="ARBA00022679"/>
    </source>
</evidence>
<dbReference type="InterPro" id="IPR050256">
    <property type="entry name" value="Glycosyltransferase_2"/>
</dbReference>
<dbReference type="GO" id="GO:0016757">
    <property type="term" value="F:glycosyltransferase activity"/>
    <property type="evidence" value="ECO:0007669"/>
    <property type="project" value="UniProtKB-KW"/>
</dbReference>
<gene>
    <name evidence="10" type="ORF">SAMN02745746_01356</name>
</gene>
<evidence type="ECO:0000256" key="1">
    <source>
        <dbReference type="ARBA" id="ARBA00022475"/>
    </source>
</evidence>
<feature type="transmembrane region" description="Helical" evidence="8">
    <location>
        <begin position="272"/>
        <end position="292"/>
    </location>
</feature>
<dbReference type="AlphaFoldDB" id="A0A1Y6BMT1"/>
<evidence type="ECO:0000256" key="4">
    <source>
        <dbReference type="ARBA" id="ARBA00022692"/>
    </source>
</evidence>
<evidence type="ECO:0000256" key="6">
    <source>
        <dbReference type="ARBA" id="ARBA00022989"/>
    </source>
</evidence>
<dbReference type="InterPro" id="IPR001173">
    <property type="entry name" value="Glyco_trans_2-like"/>
</dbReference>
<proteinExistence type="predicted"/>
<organism evidence="10 11">
    <name type="scientific">Pseudogulbenkiania subflava DSM 22618</name>
    <dbReference type="NCBI Taxonomy" id="1123014"/>
    <lineage>
        <taxon>Bacteria</taxon>
        <taxon>Pseudomonadati</taxon>
        <taxon>Pseudomonadota</taxon>
        <taxon>Betaproteobacteria</taxon>
        <taxon>Neisseriales</taxon>
        <taxon>Chromobacteriaceae</taxon>
        <taxon>Pseudogulbenkiania</taxon>
    </lineage>
</organism>
<keyword evidence="7 8" id="KW-0472">Membrane</keyword>
<evidence type="ECO:0000256" key="5">
    <source>
        <dbReference type="ARBA" id="ARBA00022985"/>
    </source>
</evidence>
<evidence type="ECO:0000256" key="7">
    <source>
        <dbReference type="ARBA" id="ARBA00023136"/>
    </source>
</evidence>
<protein>
    <submittedName>
        <fullName evidence="10">Glycosyl transferase family 2</fullName>
    </submittedName>
</protein>
<dbReference type="GO" id="GO:0005886">
    <property type="term" value="C:plasma membrane"/>
    <property type="evidence" value="ECO:0007669"/>
    <property type="project" value="TreeGrafter"/>
</dbReference>
<feature type="transmembrane region" description="Helical" evidence="8">
    <location>
        <begin position="230"/>
        <end position="252"/>
    </location>
</feature>
<dbReference type="CDD" id="cd04187">
    <property type="entry name" value="DPM1_like_bac"/>
    <property type="match status" value="1"/>
</dbReference>
<dbReference type="InterPro" id="IPR029044">
    <property type="entry name" value="Nucleotide-diphossugar_trans"/>
</dbReference>
<dbReference type="SUPFAM" id="SSF53448">
    <property type="entry name" value="Nucleotide-diphospho-sugar transferases"/>
    <property type="match status" value="1"/>
</dbReference>
<keyword evidence="1" id="KW-1003">Cell membrane</keyword>
<dbReference type="PANTHER" id="PTHR48090:SF3">
    <property type="entry name" value="UNDECAPRENYL-PHOSPHATE 4-DEOXY-4-FORMAMIDO-L-ARABINOSE TRANSFERASE"/>
    <property type="match status" value="1"/>
</dbReference>
<dbReference type="EMBL" id="FXAG01000005">
    <property type="protein sequence ID" value="SMF10937.1"/>
    <property type="molecule type" value="Genomic_DNA"/>
</dbReference>
<keyword evidence="2" id="KW-0328">Glycosyltransferase</keyword>
<keyword evidence="4 8" id="KW-0812">Transmembrane</keyword>
<dbReference type="STRING" id="1123014.SAMN02745746_01356"/>
<keyword evidence="11" id="KW-1185">Reference proteome</keyword>
<dbReference type="PANTHER" id="PTHR48090">
    <property type="entry name" value="UNDECAPRENYL-PHOSPHATE 4-DEOXY-4-FORMAMIDO-L-ARABINOSE TRANSFERASE-RELATED"/>
    <property type="match status" value="1"/>
</dbReference>
<keyword evidence="3 10" id="KW-0808">Transferase</keyword>
<dbReference type="Pfam" id="PF00535">
    <property type="entry name" value="Glycos_transf_2"/>
    <property type="match status" value="1"/>
</dbReference>
<keyword evidence="5" id="KW-0448">Lipopolysaccharide biosynthesis</keyword>
<evidence type="ECO:0000259" key="9">
    <source>
        <dbReference type="Pfam" id="PF00535"/>
    </source>
</evidence>
<accession>A0A1Y6BMT1</accession>
<evidence type="ECO:0000313" key="11">
    <source>
        <dbReference type="Proteomes" id="UP000192920"/>
    </source>
</evidence>
<evidence type="ECO:0000256" key="2">
    <source>
        <dbReference type="ARBA" id="ARBA00022676"/>
    </source>
</evidence>
<dbReference type="Gene3D" id="3.90.550.10">
    <property type="entry name" value="Spore Coat Polysaccharide Biosynthesis Protein SpsA, Chain A"/>
    <property type="match status" value="1"/>
</dbReference>
<evidence type="ECO:0000313" key="10">
    <source>
        <dbReference type="EMBL" id="SMF10937.1"/>
    </source>
</evidence>
<dbReference type="Proteomes" id="UP000192920">
    <property type="component" value="Unassembled WGS sequence"/>
</dbReference>
<reference evidence="11" key="1">
    <citation type="submission" date="2017-04" db="EMBL/GenBank/DDBJ databases">
        <authorList>
            <person name="Varghese N."/>
            <person name="Submissions S."/>
        </authorList>
    </citation>
    <scope>NUCLEOTIDE SEQUENCE [LARGE SCALE GENOMIC DNA]</scope>
    <source>
        <strain evidence="11">DSM 22618</strain>
    </source>
</reference>
<dbReference type="GO" id="GO:0009103">
    <property type="term" value="P:lipopolysaccharide biosynthetic process"/>
    <property type="evidence" value="ECO:0007669"/>
    <property type="project" value="UniProtKB-KW"/>
</dbReference>
<name>A0A1Y6BMT1_9NEIS</name>
<keyword evidence="6 8" id="KW-1133">Transmembrane helix</keyword>
<sequence length="319" mass="35226">MISVIVPVYNEADNLTALYEQAVSVLERLGQPWELIFINDGSTDGSQDKLEELAARNASVKVIKFCRNFGQTAAMMAGVDYAEGHVIIPMDGDLQNDPQDIPRLLEKLEQGFDVVSGWRQDRKDNPINRTLPSRVANGIISYVSGVHLHDYGCSLKAYRKDIIKGIRLYGEMHRFIPIYASCLGARIAEIPVQHHPRQNGVSKYGISRVVKVLLDLLVVKFLAKYSGKPMYLFGSVGVVILAVSLLVVTWALYLKFVEGVSLISTPLPLLGVMAGISGFMCILMGLLAEVLIRTYYEAQGKTVYLIGKTCNIKPHGLQG</sequence>
<dbReference type="RefSeq" id="WP_085275667.1">
    <property type="nucleotide sequence ID" value="NZ_FXAG01000005.1"/>
</dbReference>
<feature type="domain" description="Glycosyltransferase 2-like" evidence="9">
    <location>
        <begin position="3"/>
        <end position="164"/>
    </location>
</feature>